<dbReference type="RefSeq" id="XP_056494597.1">
    <property type="nucleotide sequence ID" value="XM_056626015.1"/>
</dbReference>
<dbReference type="EMBL" id="JAPZBU010000003">
    <property type="protein sequence ID" value="KAJ5414751.1"/>
    <property type="molecule type" value="Genomic_DNA"/>
</dbReference>
<name>A0A9X0BEZ4_9EURO</name>
<reference evidence="2" key="2">
    <citation type="journal article" date="2023" name="IMA Fungus">
        <title>Comparative genomic study of the Penicillium genus elucidates a diverse pangenome and 15 lateral gene transfer events.</title>
        <authorList>
            <person name="Petersen C."/>
            <person name="Sorensen T."/>
            <person name="Nielsen M.R."/>
            <person name="Sondergaard T.E."/>
            <person name="Sorensen J.L."/>
            <person name="Fitzpatrick D.A."/>
            <person name="Frisvad J.C."/>
            <person name="Nielsen K.L."/>
        </authorList>
    </citation>
    <scope>NUCLEOTIDE SEQUENCE</scope>
    <source>
        <strain evidence="2">IBT 29677</strain>
    </source>
</reference>
<protein>
    <submittedName>
        <fullName evidence="2">Uncharacterized protein</fullName>
    </submittedName>
</protein>
<evidence type="ECO:0000256" key="1">
    <source>
        <dbReference type="SAM" id="SignalP"/>
    </source>
</evidence>
<dbReference type="Proteomes" id="UP001147747">
    <property type="component" value="Unassembled WGS sequence"/>
</dbReference>
<gene>
    <name evidence="2" type="ORF">N7509_001378</name>
</gene>
<dbReference type="AlphaFoldDB" id="A0A9X0BEZ4"/>
<sequence>MVSYTFFALAIASCLAPALAAKKATIFSQEPCTGESAKIKPNNECTVVPETLKGKVTAVKVPEDVVCNFYK</sequence>
<organism evidence="2 3">
    <name type="scientific">Penicillium cosmopolitanum</name>
    <dbReference type="NCBI Taxonomy" id="1131564"/>
    <lineage>
        <taxon>Eukaryota</taxon>
        <taxon>Fungi</taxon>
        <taxon>Dikarya</taxon>
        <taxon>Ascomycota</taxon>
        <taxon>Pezizomycotina</taxon>
        <taxon>Eurotiomycetes</taxon>
        <taxon>Eurotiomycetidae</taxon>
        <taxon>Eurotiales</taxon>
        <taxon>Aspergillaceae</taxon>
        <taxon>Penicillium</taxon>
    </lineage>
</organism>
<dbReference type="GeneID" id="81364995"/>
<keyword evidence="3" id="KW-1185">Reference proteome</keyword>
<proteinExistence type="predicted"/>
<comment type="caution">
    <text evidence="2">The sequence shown here is derived from an EMBL/GenBank/DDBJ whole genome shotgun (WGS) entry which is preliminary data.</text>
</comment>
<dbReference type="OrthoDB" id="4953992at2759"/>
<reference evidence="2" key="1">
    <citation type="submission" date="2022-12" db="EMBL/GenBank/DDBJ databases">
        <authorList>
            <person name="Petersen C."/>
        </authorList>
    </citation>
    <scope>NUCLEOTIDE SEQUENCE</scope>
    <source>
        <strain evidence="2">IBT 29677</strain>
    </source>
</reference>
<evidence type="ECO:0000313" key="3">
    <source>
        <dbReference type="Proteomes" id="UP001147747"/>
    </source>
</evidence>
<evidence type="ECO:0000313" key="2">
    <source>
        <dbReference type="EMBL" id="KAJ5414751.1"/>
    </source>
</evidence>
<feature type="chain" id="PRO_5040759946" evidence="1">
    <location>
        <begin position="21"/>
        <end position="71"/>
    </location>
</feature>
<accession>A0A9X0BEZ4</accession>
<keyword evidence="1" id="KW-0732">Signal</keyword>
<feature type="signal peptide" evidence="1">
    <location>
        <begin position="1"/>
        <end position="20"/>
    </location>
</feature>